<dbReference type="RefSeq" id="WP_013114337.1">
    <property type="nucleotide sequence ID" value="NC_014150.1"/>
</dbReference>
<accession>D5UB89</accession>
<protein>
    <submittedName>
        <fullName evidence="2">Uncharacterized protein</fullName>
    </submittedName>
</protein>
<proteinExistence type="predicted"/>
<dbReference type="KEGG" id="brm:Bmur_1881"/>
<evidence type="ECO:0000313" key="3">
    <source>
        <dbReference type="Proteomes" id="UP000001915"/>
    </source>
</evidence>
<dbReference type="AlphaFoldDB" id="D5UB89"/>
<sequence>MSQEHQYSYRLEREKQKKLERENSIRDVMNAIIRHKKAIQNIINEGLNKYVSLQNINIEIQDIERIVSSDPLAARNLSFIVESDINYLRNEALSRKREEERIIREQKNKNKEALLDYFNKTIMSIDDIILIDFARDKFDNLRNELLNDEGVTDREMNVYSQKIESRVKNIIDEANSNAGEWRAKKEKEREKRVLQTKIEDIEDNLKKENIESKENIEKRDKLLKQIEAAKASLNSDNVSENIESIVKDVEIIDKETEDIRITEEVRKDVVKSIIKSLRGNEFEVSAPELIKDDNESIVKIIAKKPSGKRAVCKVGLNGKLEYTFDNYEGLTCVKDIDNFNKDLEEIYSIKLSDKKVLWENPDKISKGALDINNTDKRTL</sequence>
<name>D5UB89_BRAM5</name>
<dbReference type="STRING" id="526224.Bmur_1881"/>
<evidence type="ECO:0000256" key="1">
    <source>
        <dbReference type="SAM" id="Coils"/>
    </source>
</evidence>
<reference evidence="2 3" key="1">
    <citation type="journal article" date="2010" name="Stand. Genomic Sci.">
        <title>Complete genome sequence of Brachyspira murdochii type strain (56-150).</title>
        <authorList>
            <person name="Pati A."/>
            <person name="Sikorski J."/>
            <person name="Gronow S."/>
            <person name="Munk C."/>
            <person name="Lapidus A."/>
            <person name="Copeland A."/>
            <person name="Glavina Del Tio T."/>
            <person name="Nolan M."/>
            <person name="Lucas S."/>
            <person name="Chen F."/>
            <person name="Tice H."/>
            <person name="Cheng J.F."/>
            <person name="Han C."/>
            <person name="Detter J.C."/>
            <person name="Bruce D."/>
            <person name="Tapia R."/>
            <person name="Goodwin L."/>
            <person name="Pitluck S."/>
            <person name="Liolios K."/>
            <person name="Ivanova N."/>
            <person name="Mavromatis K."/>
            <person name="Mikhailova N."/>
            <person name="Chen A."/>
            <person name="Palaniappan K."/>
            <person name="Land M."/>
            <person name="Hauser L."/>
            <person name="Chang Y.J."/>
            <person name="Jeffries C.D."/>
            <person name="Spring S."/>
            <person name="Rohde M."/>
            <person name="Goker M."/>
            <person name="Bristow J."/>
            <person name="Eisen J.A."/>
            <person name="Markowitz V."/>
            <person name="Hugenholtz P."/>
            <person name="Kyrpides N.C."/>
            <person name="Klenk H.P."/>
        </authorList>
    </citation>
    <scope>NUCLEOTIDE SEQUENCE [LARGE SCALE GENOMIC DNA]</scope>
    <source>
        <strain evidence="3">ATCC 51284 / DSM 12563 / 56-150</strain>
    </source>
</reference>
<gene>
    <name evidence="2" type="ordered locus">Bmur_1881</name>
</gene>
<dbReference type="Proteomes" id="UP000001915">
    <property type="component" value="Chromosome"/>
</dbReference>
<dbReference type="HOGENOM" id="CLU_745195_0_0_12"/>
<evidence type="ECO:0000313" key="2">
    <source>
        <dbReference type="EMBL" id="ADG71962.1"/>
    </source>
</evidence>
<dbReference type="EMBL" id="CP001959">
    <property type="protein sequence ID" value="ADG71962.1"/>
    <property type="molecule type" value="Genomic_DNA"/>
</dbReference>
<keyword evidence="1" id="KW-0175">Coiled coil</keyword>
<feature type="coiled-coil region" evidence="1">
    <location>
        <begin position="89"/>
        <end position="116"/>
    </location>
</feature>
<organism evidence="2 3">
    <name type="scientific">Brachyspira murdochii (strain ATCC 51284 / DSM 12563 / 56-150)</name>
    <name type="common">Serpulina murdochii</name>
    <dbReference type="NCBI Taxonomy" id="526224"/>
    <lineage>
        <taxon>Bacteria</taxon>
        <taxon>Pseudomonadati</taxon>
        <taxon>Spirochaetota</taxon>
        <taxon>Spirochaetia</taxon>
        <taxon>Brachyspirales</taxon>
        <taxon>Brachyspiraceae</taxon>
        <taxon>Brachyspira</taxon>
    </lineage>
</organism>
<dbReference type="eggNOG" id="ENOG5030SC3">
    <property type="taxonomic scope" value="Bacteria"/>
</dbReference>
<feature type="coiled-coil region" evidence="1">
    <location>
        <begin position="171"/>
        <end position="218"/>
    </location>
</feature>
<dbReference type="OrthoDB" id="387818at2"/>